<dbReference type="PANTHER" id="PTHR28096:SF1">
    <property type="entry name" value="PROTEIN FAF1"/>
    <property type="match status" value="1"/>
</dbReference>
<dbReference type="PANTHER" id="PTHR28096">
    <property type="entry name" value="PROTEIN FAF1"/>
    <property type="match status" value="1"/>
</dbReference>
<keyword evidence="3" id="KW-1185">Reference proteome</keyword>
<name>A0AAF0E6H5_9BASI</name>
<feature type="compositionally biased region" description="Acidic residues" evidence="1">
    <location>
        <begin position="35"/>
        <end position="45"/>
    </location>
</feature>
<gene>
    <name evidence="2" type="ORF">MOBT1_002640</name>
</gene>
<dbReference type="EMBL" id="CP119939">
    <property type="protein sequence ID" value="WFD03943.1"/>
    <property type="molecule type" value="Genomic_DNA"/>
</dbReference>
<organism evidence="2 3">
    <name type="scientific">Malassezia obtusa</name>
    <dbReference type="NCBI Taxonomy" id="76774"/>
    <lineage>
        <taxon>Eukaryota</taxon>
        <taxon>Fungi</taxon>
        <taxon>Dikarya</taxon>
        <taxon>Basidiomycota</taxon>
        <taxon>Ustilaginomycotina</taxon>
        <taxon>Malasseziomycetes</taxon>
        <taxon>Malasseziales</taxon>
        <taxon>Malasseziaceae</taxon>
        <taxon>Malassezia</taxon>
    </lineage>
</organism>
<evidence type="ECO:0008006" key="4">
    <source>
        <dbReference type="Google" id="ProtNLM"/>
    </source>
</evidence>
<dbReference type="GO" id="GO:0000462">
    <property type="term" value="P:maturation of SSU-rRNA from tricistronic rRNA transcript (SSU-rRNA, 5.8S rRNA, LSU-rRNA)"/>
    <property type="evidence" value="ECO:0007669"/>
    <property type="project" value="TreeGrafter"/>
</dbReference>
<dbReference type="GO" id="GO:0005730">
    <property type="term" value="C:nucleolus"/>
    <property type="evidence" value="ECO:0007669"/>
    <property type="project" value="TreeGrafter"/>
</dbReference>
<proteinExistence type="predicted"/>
<feature type="compositionally biased region" description="Polar residues" evidence="1">
    <location>
        <begin position="121"/>
        <end position="132"/>
    </location>
</feature>
<protein>
    <recommendedName>
        <fullName evidence="4">Protein FAF1</fullName>
    </recommendedName>
</protein>
<evidence type="ECO:0000256" key="1">
    <source>
        <dbReference type="SAM" id="MobiDB-lite"/>
    </source>
</evidence>
<dbReference type="Proteomes" id="UP001214603">
    <property type="component" value="Chromosome 6"/>
</dbReference>
<feature type="region of interest" description="Disordered" evidence="1">
    <location>
        <begin position="254"/>
        <end position="341"/>
    </location>
</feature>
<feature type="compositionally biased region" description="Basic and acidic residues" evidence="1">
    <location>
        <begin position="256"/>
        <end position="269"/>
    </location>
</feature>
<feature type="compositionally biased region" description="Acidic residues" evidence="1">
    <location>
        <begin position="54"/>
        <end position="93"/>
    </location>
</feature>
<sequence>MGKSAAARAQLRALEAQFYQQFAVPGLEGGTQEGKDEENDSDSGQDEAPAAREDSDDDEVEASADDDDDDDDDDDGASEAPEDNVSDLDDGEDLLQAAMAPPPAKAPKTAQARRPVETVVFSETPSAPSTQPARARRNFMVRRTLTQSSKIEKINAQDAPPPAEPTDADDDEDEDQRANDRKLAELLSTSLFAPGAGKNKRKLNTTTNETLARVMELSTSDTLHAHGPGSGWGEQQLRAQELGKMPARIRAGLRRAAGERRERDIETQKELGLWNPRYQSHAQRARGTATERGTRATEPKKRLRGIGSGIGSFRHGTLHLSDADVRRIQGPKHTAPRRGKK</sequence>
<dbReference type="InterPro" id="IPR053030">
    <property type="entry name" value="Ribosomal_biogenesis_FAF1-like"/>
</dbReference>
<evidence type="ECO:0000313" key="2">
    <source>
        <dbReference type="EMBL" id="WFD03943.1"/>
    </source>
</evidence>
<evidence type="ECO:0000313" key="3">
    <source>
        <dbReference type="Proteomes" id="UP001214603"/>
    </source>
</evidence>
<feature type="compositionally biased region" description="Acidic residues" evidence="1">
    <location>
        <begin position="166"/>
        <end position="175"/>
    </location>
</feature>
<reference evidence="2" key="1">
    <citation type="submission" date="2023-03" db="EMBL/GenBank/DDBJ databases">
        <title>Mating type loci evolution in Malassezia.</title>
        <authorList>
            <person name="Coelho M.A."/>
        </authorList>
    </citation>
    <scope>NUCLEOTIDE SEQUENCE</scope>
    <source>
        <strain evidence="2">CBS 7876</strain>
    </source>
</reference>
<accession>A0AAF0E6H5</accession>
<dbReference type="AlphaFoldDB" id="A0AAF0E6H5"/>
<feature type="region of interest" description="Disordered" evidence="1">
    <location>
        <begin position="24"/>
        <end position="181"/>
    </location>
</feature>